<keyword evidence="3 10" id="KW-0812">Transmembrane</keyword>
<evidence type="ECO:0000256" key="8">
    <source>
        <dbReference type="ARBA" id="ARBA00035585"/>
    </source>
</evidence>
<evidence type="ECO:0000256" key="10">
    <source>
        <dbReference type="HAMAP-Rule" id="MF_00454"/>
    </source>
</evidence>
<dbReference type="PANTHER" id="PTHR28259">
    <property type="entry name" value="FLUORIDE EXPORT PROTEIN 1-RELATED"/>
    <property type="match status" value="1"/>
</dbReference>
<dbReference type="GO" id="GO:0005886">
    <property type="term" value="C:plasma membrane"/>
    <property type="evidence" value="ECO:0007669"/>
    <property type="project" value="UniProtKB-SubCell"/>
</dbReference>
<comment type="catalytic activity">
    <reaction evidence="8">
        <text>fluoride(in) = fluoride(out)</text>
        <dbReference type="Rhea" id="RHEA:76159"/>
        <dbReference type="ChEBI" id="CHEBI:17051"/>
    </reaction>
    <physiologicalReaction direction="left-to-right" evidence="8">
        <dbReference type="Rhea" id="RHEA:76160"/>
    </physiologicalReaction>
</comment>
<evidence type="ECO:0000256" key="4">
    <source>
        <dbReference type="ARBA" id="ARBA00022989"/>
    </source>
</evidence>
<gene>
    <name evidence="10" type="primary">fluC</name>
    <name evidence="10" type="synonym">crcB</name>
    <name evidence="11" type="ORF">E4665_05995</name>
</gene>
<keyword evidence="10" id="KW-0915">Sodium</keyword>
<comment type="activity regulation">
    <text evidence="10">Na(+) is not transported, but it plays an essential structural role and its presence is essential for fluoride channel function.</text>
</comment>
<evidence type="ECO:0000256" key="1">
    <source>
        <dbReference type="ARBA" id="ARBA00004651"/>
    </source>
</evidence>
<evidence type="ECO:0000256" key="7">
    <source>
        <dbReference type="ARBA" id="ARBA00035120"/>
    </source>
</evidence>
<comment type="function">
    <text evidence="9 10">Fluoride-specific ion channel. Important for reducing fluoride concentration in the cell, thus reducing its toxicity.</text>
</comment>
<evidence type="ECO:0000256" key="2">
    <source>
        <dbReference type="ARBA" id="ARBA00022475"/>
    </source>
</evidence>
<feature type="transmembrane region" description="Helical" evidence="10">
    <location>
        <begin position="38"/>
        <end position="57"/>
    </location>
</feature>
<keyword evidence="10" id="KW-0406">Ion transport</keyword>
<keyword evidence="6 10" id="KW-0407">Ion channel</keyword>
<feature type="transmembrane region" description="Helical" evidence="10">
    <location>
        <begin position="128"/>
        <end position="150"/>
    </location>
</feature>
<comment type="subcellular location">
    <subcellularLocation>
        <location evidence="1 10">Cell membrane</location>
        <topology evidence="1 10">Multi-pass membrane protein</topology>
    </subcellularLocation>
</comment>
<reference evidence="11 12" key="1">
    <citation type="journal article" date="2015" name="Int. J. Syst. Evol. Microbiol.">
        <title>Sporolactobacillus shoreae sp. nov. and Sporolactobacillus spathodeae sp. nov., two spore-forming lactic acid bacteria isolated from tree barks in Thailand.</title>
        <authorList>
            <person name="Thamacharoensuk T."/>
            <person name="Kitahara M."/>
            <person name="Ohkuma M."/>
            <person name="Thongchul N."/>
            <person name="Tanasupawat S."/>
        </authorList>
    </citation>
    <scope>NUCLEOTIDE SEQUENCE [LARGE SCALE GENOMIC DNA]</scope>
    <source>
        <strain evidence="11 12">BK92</strain>
    </source>
</reference>
<dbReference type="HAMAP" id="MF_00454">
    <property type="entry name" value="FluC"/>
    <property type="match status" value="1"/>
</dbReference>
<keyword evidence="2 10" id="KW-1003">Cell membrane</keyword>
<keyword evidence="10" id="KW-0813">Transport</keyword>
<dbReference type="EMBL" id="SRJD01000005">
    <property type="protein sequence ID" value="TGA98877.1"/>
    <property type="molecule type" value="Genomic_DNA"/>
</dbReference>
<name>A0A4Z0GQR7_9BACL</name>
<comment type="caution">
    <text evidence="11">The sequence shown here is derived from an EMBL/GenBank/DDBJ whole genome shotgun (WGS) entry which is preliminary data.</text>
</comment>
<dbReference type="GO" id="GO:0062054">
    <property type="term" value="F:fluoride channel activity"/>
    <property type="evidence" value="ECO:0007669"/>
    <property type="project" value="UniProtKB-UniRule"/>
</dbReference>
<keyword evidence="12" id="KW-1185">Reference proteome</keyword>
<evidence type="ECO:0000313" key="11">
    <source>
        <dbReference type="EMBL" id="TGA98877.1"/>
    </source>
</evidence>
<organism evidence="11 12">
    <name type="scientific">Sporolactobacillus shoreae</name>
    <dbReference type="NCBI Taxonomy" id="1465501"/>
    <lineage>
        <taxon>Bacteria</taxon>
        <taxon>Bacillati</taxon>
        <taxon>Bacillota</taxon>
        <taxon>Bacilli</taxon>
        <taxon>Bacillales</taxon>
        <taxon>Sporolactobacillaceae</taxon>
        <taxon>Sporolactobacillus</taxon>
    </lineage>
</organism>
<evidence type="ECO:0000256" key="6">
    <source>
        <dbReference type="ARBA" id="ARBA00023303"/>
    </source>
</evidence>
<dbReference type="AlphaFoldDB" id="A0A4Z0GQR7"/>
<sequence>MTFAIKHCFDSVDNVCLITLSKGFLRQAFLFTRGGRNLYYVLLIFFGILGALARYSIELTLPTTPFPLATLFINLLGCFLLAFVVRFLIWLPRLSSKMVTAIGTGFVGSFTTFSTFALESSLLSRTDFLIATSYMIASLIGGLLACVLGYRLSKMLLIRFKEVLRHDH</sequence>
<protein>
    <recommendedName>
        <fullName evidence="10">Fluoride-specific ion channel FluC</fullName>
    </recommendedName>
</protein>
<dbReference type="Proteomes" id="UP000298347">
    <property type="component" value="Unassembled WGS sequence"/>
</dbReference>
<accession>A0A4Z0GQR7</accession>
<feature type="transmembrane region" description="Helical" evidence="10">
    <location>
        <begin position="69"/>
        <end position="91"/>
    </location>
</feature>
<keyword evidence="4 10" id="KW-1133">Transmembrane helix</keyword>
<evidence type="ECO:0000256" key="3">
    <source>
        <dbReference type="ARBA" id="ARBA00022692"/>
    </source>
</evidence>
<evidence type="ECO:0000256" key="9">
    <source>
        <dbReference type="ARBA" id="ARBA00049940"/>
    </source>
</evidence>
<comment type="similarity">
    <text evidence="7 10">Belongs to the fluoride channel Fluc/FEX (TC 1.A.43) family.</text>
</comment>
<keyword evidence="5 10" id="KW-0472">Membrane</keyword>
<dbReference type="Pfam" id="PF02537">
    <property type="entry name" value="CRCB"/>
    <property type="match status" value="1"/>
</dbReference>
<evidence type="ECO:0000313" key="12">
    <source>
        <dbReference type="Proteomes" id="UP000298347"/>
    </source>
</evidence>
<dbReference type="GO" id="GO:0140114">
    <property type="term" value="P:cellular detoxification of fluoride"/>
    <property type="evidence" value="ECO:0007669"/>
    <property type="project" value="UniProtKB-UniRule"/>
</dbReference>
<dbReference type="OrthoDB" id="9799631at2"/>
<feature type="binding site" evidence="10">
    <location>
        <position position="111"/>
    </location>
    <ligand>
        <name>Na(+)</name>
        <dbReference type="ChEBI" id="CHEBI:29101"/>
        <note>structural</note>
    </ligand>
</feature>
<proteinExistence type="inferred from homology"/>
<keyword evidence="10" id="KW-0479">Metal-binding</keyword>
<dbReference type="InterPro" id="IPR003691">
    <property type="entry name" value="FluC"/>
</dbReference>
<feature type="binding site" evidence="10">
    <location>
        <position position="108"/>
    </location>
    <ligand>
        <name>Na(+)</name>
        <dbReference type="ChEBI" id="CHEBI:29101"/>
        <note>structural</note>
    </ligand>
</feature>
<dbReference type="PANTHER" id="PTHR28259:SF1">
    <property type="entry name" value="FLUORIDE EXPORT PROTEIN 1-RELATED"/>
    <property type="match status" value="1"/>
</dbReference>
<dbReference type="GO" id="GO:0046872">
    <property type="term" value="F:metal ion binding"/>
    <property type="evidence" value="ECO:0007669"/>
    <property type="project" value="UniProtKB-KW"/>
</dbReference>
<feature type="transmembrane region" description="Helical" evidence="10">
    <location>
        <begin position="98"/>
        <end position="116"/>
    </location>
</feature>
<evidence type="ECO:0000256" key="5">
    <source>
        <dbReference type="ARBA" id="ARBA00023136"/>
    </source>
</evidence>